<organism evidence="1 3">
    <name type="scientific">Dreissena polymorpha</name>
    <name type="common">Zebra mussel</name>
    <name type="synonym">Mytilus polymorpha</name>
    <dbReference type="NCBI Taxonomy" id="45954"/>
    <lineage>
        <taxon>Eukaryota</taxon>
        <taxon>Metazoa</taxon>
        <taxon>Spiralia</taxon>
        <taxon>Lophotrochozoa</taxon>
        <taxon>Mollusca</taxon>
        <taxon>Bivalvia</taxon>
        <taxon>Autobranchia</taxon>
        <taxon>Heteroconchia</taxon>
        <taxon>Euheterodonta</taxon>
        <taxon>Imparidentia</taxon>
        <taxon>Neoheterodontei</taxon>
        <taxon>Myida</taxon>
        <taxon>Dreissenoidea</taxon>
        <taxon>Dreissenidae</taxon>
        <taxon>Dreissena</taxon>
    </lineage>
</organism>
<keyword evidence="3" id="KW-1185">Reference proteome</keyword>
<sequence>MLKRSKSLQVDLNNNSLNGDTAIEYNATQFEPNDIEVGVTECGQPGMKGG</sequence>
<reference evidence="1" key="1">
    <citation type="journal article" date="2019" name="bioRxiv">
        <title>The Genome of the Zebra Mussel, Dreissena polymorpha: A Resource for Invasive Species Research.</title>
        <authorList>
            <person name="McCartney M.A."/>
            <person name="Auch B."/>
            <person name="Kono T."/>
            <person name="Mallez S."/>
            <person name="Zhang Y."/>
            <person name="Obille A."/>
            <person name="Becker A."/>
            <person name="Abrahante J.E."/>
            <person name="Garbe J."/>
            <person name="Badalamenti J.P."/>
            <person name="Herman A."/>
            <person name="Mangelson H."/>
            <person name="Liachko I."/>
            <person name="Sullivan S."/>
            <person name="Sone E.D."/>
            <person name="Koren S."/>
            <person name="Silverstein K.A.T."/>
            <person name="Beckman K.B."/>
            <person name="Gohl D.M."/>
        </authorList>
    </citation>
    <scope>NUCLEOTIDE SEQUENCE</scope>
    <source>
        <strain evidence="1">Duluth1</strain>
        <tissue evidence="1">Whole animal</tissue>
    </source>
</reference>
<dbReference type="AlphaFoldDB" id="A0A9D4J062"/>
<evidence type="ECO:0000313" key="3">
    <source>
        <dbReference type="Proteomes" id="UP000828390"/>
    </source>
</evidence>
<protein>
    <submittedName>
        <fullName evidence="1">Uncharacterized protein</fullName>
    </submittedName>
</protein>
<reference evidence="1" key="2">
    <citation type="submission" date="2020-11" db="EMBL/GenBank/DDBJ databases">
        <authorList>
            <person name="McCartney M.A."/>
            <person name="Auch B."/>
            <person name="Kono T."/>
            <person name="Mallez S."/>
            <person name="Becker A."/>
            <person name="Gohl D.M."/>
            <person name="Silverstein K.A.T."/>
            <person name="Koren S."/>
            <person name="Bechman K.B."/>
            <person name="Herman A."/>
            <person name="Abrahante J.E."/>
            <person name="Garbe J."/>
        </authorList>
    </citation>
    <scope>NUCLEOTIDE SEQUENCE</scope>
    <source>
        <strain evidence="1">Duluth1</strain>
        <tissue evidence="1">Whole animal</tissue>
    </source>
</reference>
<dbReference type="Proteomes" id="UP000828390">
    <property type="component" value="Unassembled WGS sequence"/>
</dbReference>
<evidence type="ECO:0000313" key="2">
    <source>
        <dbReference type="EMBL" id="KAH3793447.1"/>
    </source>
</evidence>
<dbReference type="EMBL" id="JAIWYP010000007">
    <property type="protein sequence ID" value="KAH3793447.1"/>
    <property type="molecule type" value="Genomic_DNA"/>
</dbReference>
<comment type="caution">
    <text evidence="1">The sequence shown here is derived from an EMBL/GenBank/DDBJ whole genome shotgun (WGS) entry which is preliminary data.</text>
</comment>
<accession>A0A9D4J062</accession>
<gene>
    <name evidence="1" type="ORF">DPMN_146939</name>
    <name evidence="2" type="ORF">DPMN_146957</name>
</gene>
<proteinExistence type="predicted"/>
<name>A0A9D4J062_DREPO</name>
<dbReference type="EMBL" id="JAIWYP010000007">
    <property type="protein sequence ID" value="KAH3793430.1"/>
    <property type="molecule type" value="Genomic_DNA"/>
</dbReference>
<evidence type="ECO:0000313" key="1">
    <source>
        <dbReference type="EMBL" id="KAH3793430.1"/>
    </source>
</evidence>